<dbReference type="InterPro" id="IPR019292">
    <property type="entry name" value="McrC"/>
</dbReference>
<evidence type="ECO:0000313" key="1">
    <source>
        <dbReference type="EMBL" id="KEY19296.1"/>
    </source>
</evidence>
<evidence type="ECO:0000313" key="2">
    <source>
        <dbReference type="Proteomes" id="UP000028349"/>
    </source>
</evidence>
<organism evidence="1 2">
    <name type="scientific">Kaistella antarctica</name>
    <dbReference type="NCBI Taxonomy" id="266748"/>
    <lineage>
        <taxon>Bacteria</taxon>
        <taxon>Pseudomonadati</taxon>
        <taxon>Bacteroidota</taxon>
        <taxon>Flavobacteriia</taxon>
        <taxon>Flavobacteriales</taxon>
        <taxon>Weeksellaceae</taxon>
        <taxon>Chryseobacterium group</taxon>
        <taxon>Kaistella</taxon>
    </lineage>
</organism>
<reference evidence="1 2" key="1">
    <citation type="submission" date="2014-07" db="EMBL/GenBank/DDBJ databases">
        <authorList>
            <person name="Pisani N.G."/>
            <person name="Newman J.D."/>
        </authorList>
    </citation>
    <scope>NUCLEOTIDE SEQUENCE [LARGE SCALE GENOMIC DNA]</scope>
    <source>
        <strain evidence="1 2">LMG 24720</strain>
    </source>
</reference>
<dbReference type="EMBL" id="JPEP01000002">
    <property type="protein sequence ID" value="KEY19296.1"/>
    <property type="molecule type" value="Genomic_DNA"/>
</dbReference>
<name>A0ABR4U0T4_9FLAO</name>
<accession>A0ABR4U0T4</accession>
<dbReference type="PANTHER" id="PTHR38733">
    <property type="entry name" value="PROTEIN MCRC"/>
    <property type="match status" value="1"/>
</dbReference>
<comment type="caution">
    <text evidence="1">The sequence shown here is derived from an EMBL/GenBank/DDBJ whole genome shotgun (WGS) entry which is preliminary data.</text>
</comment>
<protein>
    <recommendedName>
        <fullName evidence="3">Restriction endonuclease</fullName>
    </recommendedName>
</protein>
<keyword evidence="2" id="KW-1185">Reference proteome</keyword>
<dbReference type="PANTHER" id="PTHR38733:SF1">
    <property type="entry name" value="TYPE IV METHYL-DIRECTED RESTRICTION ENZYME ECOKMCRBC"/>
    <property type="match status" value="1"/>
</dbReference>
<evidence type="ECO:0008006" key="3">
    <source>
        <dbReference type="Google" id="ProtNLM"/>
    </source>
</evidence>
<dbReference type="Pfam" id="PF10117">
    <property type="entry name" value="McrBC"/>
    <property type="match status" value="1"/>
</dbReference>
<gene>
    <name evidence="1" type="ORF">HY04_12865</name>
</gene>
<sequence>MKLKAPLQFFEYDKVSWKGKWERDVFSKDLFLAFEKYYTANPETPFFELIPYGVRFKQYVGAIQIGKTTIEILPKVGKEGNEKVWQSILLDMLKTCNLMQAKQTGEAHLKLKSNSVLELYYELYLNEIETLIRNGFIKKYQPISGQMKTLKGAIKFSENIAKNTIHKERFYIRHSIYTKDHLLHQILFEALLIIELLSNSSLLKDRIGRLKTIFPDVKTLKVNPTHFGKIEISRKHIPYQQALTIAKLILLNYKPDIQSGRENLLAIMFDMNVLWEEYIFKILKKNHSNEFQVLGQSKKLFWGKNQKIKPDIVLVNKISNKVYVIDTKWKVLKNSRPSDEDLKQMYVYNHHWASHQSILLYPQSVNQQNRTGSFALPMDSQEHHCQLAFAEILKNGKLNKNLSKEIIDCVKLY</sequence>
<proteinExistence type="predicted"/>
<dbReference type="Proteomes" id="UP000028349">
    <property type="component" value="Unassembled WGS sequence"/>
</dbReference>